<reference evidence="3" key="2">
    <citation type="submission" date="2015-01" db="EMBL/GenBank/DDBJ databases">
        <title>Evolutionary Origins and Diversification of the Mycorrhizal Mutualists.</title>
        <authorList>
            <consortium name="DOE Joint Genome Institute"/>
            <consortium name="Mycorrhizal Genomics Consortium"/>
            <person name="Kohler A."/>
            <person name="Kuo A."/>
            <person name="Nagy L.G."/>
            <person name="Floudas D."/>
            <person name="Copeland A."/>
            <person name="Barry K.W."/>
            <person name="Cichocki N."/>
            <person name="Veneault-Fourrey C."/>
            <person name="LaButti K."/>
            <person name="Lindquist E.A."/>
            <person name="Lipzen A."/>
            <person name="Lundell T."/>
            <person name="Morin E."/>
            <person name="Murat C."/>
            <person name="Riley R."/>
            <person name="Ohm R."/>
            <person name="Sun H."/>
            <person name="Tunlid A."/>
            <person name="Henrissat B."/>
            <person name="Grigoriev I.V."/>
            <person name="Hibbett D.S."/>
            <person name="Martin F."/>
        </authorList>
    </citation>
    <scope>NUCLEOTIDE SEQUENCE [LARGE SCALE GENOMIC DNA]</scope>
    <source>
        <strain evidence="3">Foug A</strain>
    </source>
</reference>
<proteinExistence type="predicted"/>
<name>A0A0C3DAU5_9AGAM</name>
<feature type="region of interest" description="Disordered" evidence="1">
    <location>
        <begin position="317"/>
        <end position="344"/>
    </location>
</feature>
<feature type="region of interest" description="Disordered" evidence="1">
    <location>
        <begin position="197"/>
        <end position="216"/>
    </location>
</feature>
<feature type="region of interest" description="Disordered" evidence="1">
    <location>
        <begin position="468"/>
        <end position="604"/>
    </location>
</feature>
<dbReference type="OrthoDB" id="2631959at2759"/>
<feature type="compositionally biased region" description="Basic and acidic residues" evidence="1">
    <location>
        <begin position="580"/>
        <end position="594"/>
    </location>
</feature>
<dbReference type="InParanoid" id="A0A0C3DAU5"/>
<dbReference type="Proteomes" id="UP000053989">
    <property type="component" value="Unassembled WGS sequence"/>
</dbReference>
<feature type="region of interest" description="Disordered" evidence="1">
    <location>
        <begin position="378"/>
        <end position="408"/>
    </location>
</feature>
<feature type="compositionally biased region" description="Polar residues" evidence="1">
    <location>
        <begin position="384"/>
        <end position="398"/>
    </location>
</feature>
<feature type="compositionally biased region" description="Basic and acidic residues" evidence="1">
    <location>
        <begin position="327"/>
        <end position="341"/>
    </location>
</feature>
<organism evidence="2 3">
    <name type="scientific">Scleroderma citrinum Foug A</name>
    <dbReference type="NCBI Taxonomy" id="1036808"/>
    <lineage>
        <taxon>Eukaryota</taxon>
        <taxon>Fungi</taxon>
        <taxon>Dikarya</taxon>
        <taxon>Basidiomycota</taxon>
        <taxon>Agaricomycotina</taxon>
        <taxon>Agaricomycetes</taxon>
        <taxon>Agaricomycetidae</taxon>
        <taxon>Boletales</taxon>
        <taxon>Sclerodermatineae</taxon>
        <taxon>Sclerodermataceae</taxon>
        <taxon>Scleroderma</taxon>
    </lineage>
</organism>
<dbReference type="EMBL" id="KN822187">
    <property type="protein sequence ID" value="KIM53216.1"/>
    <property type="molecule type" value="Genomic_DNA"/>
</dbReference>
<evidence type="ECO:0000256" key="1">
    <source>
        <dbReference type="SAM" id="MobiDB-lite"/>
    </source>
</evidence>
<evidence type="ECO:0000313" key="3">
    <source>
        <dbReference type="Proteomes" id="UP000053989"/>
    </source>
</evidence>
<feature type="compositionally biased region" description="Basic and acidic residues" evidence="1">
    <location>
        <begin position="554"/>
        <end position="563"/>
    </location>
</feature>
<sequence>MEPTGSEEVKIPELAPNGQNWKIYRAKIIEAAATDITDPLGVLAGWQPDNGSYDWECLDAILKWTFYTTVPISILCPIWKLDTVHEIFKYLAKRFRNNEPIPRANEFQCAGTAAVAETSEKSPTSTNTATERHANAKLDEEDLSTTKALTRGTEDVDNGNVGRTEDPRTSYEALAKGISAECAEMTSVILESAPHEMQTEPHSSLLLTPRPPIEGEPRRCKQEVAESVVTATHTNGMVRLAKPTEITDIDRTTLLGGELAERVCGVNEGDGMERESKLRLQQMKLHCKEADQHNGNTMEDVPIANGLPLEGEWTAYPSSETTNLKGVELEGRESSTDERASNEPTELLTTTVEPYVDDGDTSPLVRIGGTNWCAGSAKGPGCQTDGSDCQTGMSSSQADAPRAQMDAPSTLNKAETDVMDHGDGVGTYLSIGDSKHDVREMDGVGSHADMLTGQTDTPHVETDANLAANVKENVRLPRKKDKPPNLPVEASRGHPDEPDGCGNHADASSARTDSHCIGNEMEMAANRTGNVRTRRTEEKTRNSPTTPENATPKPADRWRKVSAEEIDVEGGDKAIAPSVEGERACDGDGDRNSDDGDDGEMATKVAQRAAAALTQCESMQRC</sequence>
<accession>A0A0C3DAU5</accession>
<dbReference type="HOGENOM" id="CLU_018595_0_0_1"/>
<gene>
    <name evidence="2" type="ORF">SCLCIDRAFT_32076</name>
</gene>
<feature type="region of interest" description="Disordered" evidence="1">
    <location>
        <begin position="117"/>
        <end position="140"/>
    </location>
</feature>
<reference evidence="2 3" key="1">
    <citation type="submission" date="2014-04" db="EMBL/GenBank/DDBJ databases">
        <authorList>
            <consortium name="DOE Joint Genome Institute"/>
            <person name="Kuo A."/>
            <person name="Kohler A."/>
            <person name="Nagy L.G."/>
            <person name="Floudas D."/>
            <person name="Copeland A."/>
            <person name="Barry K.W."/>
            <person name="Cichocki N."/>
            <person name="Veneault-Fourrey C."/>
            <person name="LaButti K."/>
            <person name="Lindquist E.A."/>
            <person name="Lipzen A."/>
            <person name="Lundell T."/>
            <person name="Morin E."/>
            <person name="Murat C."/>
            <person name="Sun H."/>
            <person name="Tunlid A."/>
            <person name="Henrissat B."/>
            <person name="Grigoriev I.V."/>
            <person name="Hibbett D.S."/>
            <person name="Martin F."/>
            <person name="Nordberg H.P."/>
            <person name="Cantor M.N."/>
            <person name="Hua S.X."/>
        </authorList>
    </citation>
    <scope>NUCLEOTIDE SEQUENCE [LARGE SCALE GENOMIC DNA]</scope>
    <source>
        <strain evidence="2 3">Foug A</strain>
    </source>
</reference>
<protein>
    <submittedName>
        <fullName evidence="2">Uncharacterized protein</fullName>
    </submittedName>
</protein>
<keyword evidence="3" id="KW-1185">Reference proteome</keyword>
<dbReference type="AlphaFoldDB" id="A0A0C3DAU5"/>
<evidence type="ECO:0000313" key="2">
    <source>
        <dbReference type="EMBL" id="KIM53216.1"/>
    </source>
</evidence>